<dbReference type="InterPro" id="IPR004609">
    <property type="entry name" value="ATP-dep_DNA_helicase_RecG"/>
</dbReference>
<evidence type="ECO:0000259" key="17">
    <source>
        <dbReference type="PROSITE" id="PS51194"/>
    </source>
</evidence>
<evidence type="ECO:0000256" key="14">
    <source>
        <dbReference type="ARBA" id="ARBA00048988"/>
    </source>
</evidence>
<dbReference type="InterPro" id="IPR012340">
    <property type="entry name" value="NA-bd_OB-fold"/>
</dbReference>
<keyword evidence="4 15" id="KW-0227">DNA damage</keyword>
<evidence type="ECO:0000256" key="12">
    <source>
        <dbReference type="ARBA" id="ARBA00034617"/>
    </source>
</evidence>
<evidence type="ECO:0000256" key="7">
    <source>
        <dbReference type="ARBA" id="ARBA00022840"/>
    </source>
</evidence>
<comment type="function">
    <text evidence="15">Plays a critical role in recombination and DNA repair. Helps process Holliday junction intermediates to mature products by catalyzing branch migration. Has replication fork regression activity, unwinds stalled or blocked replication forks to make a HJ that can be resolved. Has a DNA unwinding activity characteristic of a DNA helicase with 3'-5' polarity.</text>
</comment>
<dbReference type="OrthoDB" id="9804325at2"/>
<dbReference type="NCBIfam" id="TIGR00643">
    <property type="entry name" value="recG"/>
    <property type="match status" value="1"/>
</dbReference>
<keyword evidence="6 15" id="KW-0347">Helicase</keyword>
<evidence type="ECO:0000256" key="6">
    <source>
        <dbReference type="ARBA" id="ARBA00022806"/>
    </source>
</evidence>
<sequence length="679" mass="78413">MNIYDNINVLKGVGPKTTEILNKLFIFNIMDLLLYFPRDYEVISLCRNIDNNKTNQKVIVKCRVQKIERDIRTKSGKVITTILFNSGSNYFKGKWFNQPYMKNNFRLNNTYTISGKMEQFNHELFIMNPKVLRERLPDNAGQRIIPKYTLKSGISNNSIMKLIAYLLSNIKIEENLPKSLIEKYKLLDLDTSIRTIHNPDNFKKLNQARRRLKFQELFTYSLKLLMLKRRTLNVSGMGFRIADDLIKLKNSLPYPLTKAQNKVIREILMDEKREKTMSRLVQGDVGSGKTIVALISIFNVIKNGYQACLMAPTEILAKQHFIEAEKLFESFNINIKLLTGSTGKKEKDRIKDLLKVGEIDFVVGTHALIEDDVEFKRLGIVVTDEQHRFGVMQRSKLTNKSRNVDTLVMTATPIPRTLTLCLYGDLDVSIIDELPPGRQKIETRYVSKINKDKAYNFVLSEIEKGRQAYVVCPLVQENEVLNITSVEELFNDLKNKYFKEESIKMLHGKMNSKEKEKIMEEFKTGKVKVLISTTVIEVGINVPNATVMVVENAERFGLSQLHQLRGRVGRGKYKSYCILIPDVKNDIIRRRMEIMESSNDGFFIAEQDLKIRGGGEVFGFKQHGEDEFLISDVVEDIGIFKFANIEAKRLIMSTDERDLRIKEQILDKLEKTSRFICFN</sequence>
<dbReference type="CDD" id="cd17992">
    <property type="entry name" value="DEXHc_RecG"/>
    <property type="match status" value="1"/>
</dbReference>
<accession>A0A386H3F4</accession>
<dbReference type="Pfam" id="PF00270">
    <property type="entry name" value="DEAD"/>
    <property type="match status" value="1"/>
</dbReference>
<dbReference type="KEGG" id="cfer:D4Z93_05650"/>
<dbReference type="EMBL" id="CP032416">
    <property type="protein sequence ID" value="AYD40025.1"/>
    <property type="molecule type" value="Genomic_DNA"/>
</dbReference>
<evidence type="ECO:0000256" key="9">
    <source>
        <dbReference type="ARBA" id="ARBA00023172"/>
    </source>
</evidence>
<evidence type="ECO:0000256" key="10">
    <source>
        <dbReference type="ARBA" id="ARBA00023204"/>
    </source>
</evidence>
<organism evidence="18 19">
    <name type="scientific">Clostridium fermenticellae</name>
    <dbReference type="NCBI Taxonomy" id="2068654"/>
    <lineage>
        <taxon>Bacteria</taxon>
        <taxon>Bacillati</taxon>
        <taxon>Bacillota</taxon>
        <taxon>Clostridia</taxon>
        <taxon>Eubacteriales</taxon>
        <taxon>Clostridiaceae</taxon>
        <taxon>Clostridium</taxon>
    </lineage>
</organism>
<dbReference type="PROSITE" id="PS51194">
    <property type="entry name" value="HELICASE_CTER"/>
    <property type="match status" value="1"/>
</dbReference>
<comment type="catalytic activity">
    <reaction evidence="12 15">
        <text>Couples ATP hydrolysis with the unwinding of duplex DNA by translocating in the 3'-5' direction.</text>
        <dbReference type="EC" id="5.6.2.4"/>
    </reaction>
</comment>
<dbReference type="InterPro" id="IPR033454">
    <property type="entry name" value="RecG_wedge"/>
</dbReference>
<keyword evidence="19" id="KW-1185">Reference proteome</keyword>
<dbReference type="GO" id="GO:0005524">
    <property type="term" value="F:ATP binding"/>
    <property type="evidence" value="ECO:0007669"/>
    <property type="project" value="UniProtKB-KW"/>
</dbReference>
<dbReference type="Proteomes" id="UP000266301">
    <property type="component" value="Chromosome"/>
</dbReference>
<evidence type="ECO:0000256" key="1">
    <source>
        <dbReference type="ARBA" id="ARBA00007504"/>
    </source>
</evidence>
<dbReference type="InterPro" id="IPR011545">
    <property type="entry name" value="DEAD/DEAH_box_helicase_dom"/>
</dbReference>
<evidence type="ECO:0000313" key="19">
    <source>
        <dbReference type="Proteomes" id="UP000266301"/>
    </source>
</evidence>
<dbReference type="PANTHER" id="PTHR47964">
    <property type="entry name" value="ATP-DEPENDENT DNA HELICASE HOMOLOG RECG, CHLOROPLASTIC"/>
    <property type="match status" value="1"/>
</dbReference>
<keyword evidence="11" id="KW-0413">Isomerase</keyword>
<dbReference type="Gene3D" id="3.40.50.300">
    <property type="entry name" value="P-loop containing nucleotide triphosphate hydrolases"/>
    <property type="match status" value="2"/>
</dbReference>
<evidence type="ECO:0000259" key="16">
    <source>
        <dbReference type="PROSITE" id="PS51192"/>
    </source>
</evidence>
<dbReference type="EC" id="5.6.2.4" evidence="13 15"/>
<keyword evidence="8" id="KW-0238">DNA-binding</keyword>
<feature type="domain" description="Helicase C-terminal" evidence="17">
    <location>
        <begin position="450"/>
        <end position="610"/>
    </location>
</feature>
<dbReference type="AlphaFoldDB" id="A0A386H3F4"/>
<dbReference type="InterPro" id="IPR001650">
    <property type="entry name" value="Helicase_C-like"/>
</dbReference>
<evidence type="ECO:0000256" key="15">
    <source>
        <dbReference type="RuleBase" id="RU363016"/>
    </source>
</evidence>
<feature type="domain" description="Helicase ATP-binding" evidence="16">
    <location>
        <begin position="270"/>
        <end position="431"/>
    </location>
</feature>
<dbReference type="RefSeq" id="WP_119971144.1">
    <property type="nucleotide sequence ID" value="NZ_CP032416.1"/>
</dbReference>
<dbReference type="GO" id="GO:0006281">
    <property type="term" value="P:DNA repair"/>
    <property type="evidence" value="ECO:0007669"/>
    <property type="project" value="UniProtKB-UniRule"/>
</dbReference>
<keyword evidence="5 15" id="KW-0378">Hydrolase</keyword>
<dbReference type="PANTHER" id="PTHR47964:SF1">
    <property type="entry name" value="ATP-DEPENDENT DNA HELICASE HOMOLOG RECG, CHLOROPLASTIC"/>
    <property type="match status" value="1"/>
</dbReference>
<name>A0A386H3F4_9CLOT</name>
<dbReference type="GO" id="GO:0006310">
    <property type="term" value="P:DNA recombination"/>
    <property type="evidence" value="ECO:0007669"/>
    <property type="project" value="UniProtKB-UniRule"/>
</dbReference>
<reference evidence="18 19" key="1">
    <citation type="journal article" date="2019" name="Int. J. Syst. Evol. Microbiol.">
        <title>Clostridium fermenticellae sp. nov., isolated from the mud in a fermentation cellar for the production of the Chinese liquor, baijiu.</title>
        <authorList>
            <person name="Xu P.X."/>
            <person name="Chai L.J."/>
            <person name="Qiu T."/>
            <person name="Zhang X.J."/>
            <person name="Lu Z.M."/>
            <person name="Xiao C."/>
            <person name="Wang S.T."/>
            <person name="Shen C.H."/>
            <person name="Shi J.S."/>
            <person name="Xu Z.H."/>
        </authorList>
    </citation>
    <scope>NUCLEOTIDE SEQUENCE [LARGE SCALE GENOMIC DNA]</scope>
    <source>
        <strain evidence="18 19">JN500901</strain>
    </source>
</reference>
<dbReference type="NCBIfam" id="NF008165">
    <property type="entry name" value="PRK10917.1-3"/>
    <property type="match status" value="1"/>
</dbReference>
<proteinExistence type="inferred from homology"/>
<dbReference type="GO" id="GO:0043138">
    <property type="term" value="F:3'-5' DNA helicase activity"/>
    <property type="evidence" value="ECO:0007669"/>
    <property type="project" value="UniProtKB-EC"/>
</dbReference>
<dbReference type="PROSITE" id="PS51192">
    <property type="entry name" value="HELICASE_ATP_BIND_1"/>
    <property type="match status" value="1"/>
</dbReference>
<dbReference type="Pfam" id="PF19833">
    <property type="entry name" value="RecG_dom3_C"/>
    <property type="match status" value="1"/>
</dbReference>
<dbReference type="InterPro" id="IPR047112">
    <property type="entry name" value="RecG/Mfd"/>
</dbReference>
<dbReference type="CDD" id="cd04488">
    <property type="entry name" value="RecG_wedge_OBF"/>
    <property type="match status" value="1"/>
</dbReference>
<dbReference type="Pfam" id="PF00271">
    <property type="entry name" value="Helicase_C"/>
    <property type="match status" value="1"/>
</dbReference>
<evidence type="ECO:0000256" key="11">
    <source>
        <dbReference type="ARBA" id="ARBA00023235"/>
    </source>
</evidence>
<evidence type="ECO:0000256" key="5">
    <source>
        <dbReference type="ARBA" id="ARBA00022801"/>
    </source>
</evidence>
<dbReference type="InterPro" id="IPR027417">
    <property type="entry name" value="P-loop_NTPase"/>
</dbReference>
<dbReference type="SMART" id="SM00487">
    <property type="entry name" value="DEXDc"/>
    <property type="match status" value="1"/>
</dbReference>
<dbReference type="NCBIfam" id="NF008168">
    <property type="entry name" value="PRK10917.2-2"/>
    <property type="match status" value="1"/>
</dbReference>
<keyword evidence="9 15" id="KW-0233">DNA recombination</keyword>
<comment type="catalytic activity">
    <reaction evidence="14 15">
        <text>ATP + H2O = ADP + phosphate + H(+)</text>
        <dbReference type="Rhea" id="RHEA:13065"/>
        <dbReference type="ChEBI" id="CHEBI:15377"/>
        <dbReference type="ChEBI" id="CHEBI:15378"/>
        <dbReference type="ChEBI" id="CHEBI:30616"/>
        <dbReference type="ChEBI" id="CHEBI:43474"/>
        <dbReference type="ChEBI" id="CHEBI:456216"/>
        <dbReference type="EC" id="5.6.2.4"/>
    </reaction>
</comment>
<dbReference type="Pfam" id="PF17191">
    <property type="entry name" value="RecG_wedge"/>
    <property type="match status" value="1"/>
</dbReference>
<comment type="similarity">
    <text evidence="1 15">Belongs to the helicase family. RecG subfamily.</text>
</comment>
<evidence type="ECO:0000256" key="3">
    <source>
        <dbReference type="ARBA" id="ARBA00022741"/>
    </source>
</evidence>
<dbReference type="GO" id="GO:0016887">
    <property type="term" value="F:ATP hydrolysis activity"/>
    <property type="evidence" value="ECO:0007669"/>
    <property type="project" value="RHEA"/>
</dbReference>
<evidence type="ECO:0000256" key="8">
    <source>
        <dbReference type="ARBA" id="ARBA00023125"/>
    </source>
</evidence>
<keyword evidence="3 15" id="KW-0547">Nucleotide-binding</keyword>
<dbReference type="InterPro" id="IPR014001">
    <property type="entry name" value="Helicase_ATP-bd"/>
</dbReference>
<dbReference type="InterPro" id="IPR045562">
    <property type="entry name" value="RecG_dom3_C"/>
</dbReference>
<dbReference type="SUPFAM" id="SSF52540">
    <property type="entry name" value="P-loop containing nucleoside triphosphate hydrolases"/>
    <property type="match status" value="2"/>
</dbReference>
<dbReference type="SUPFAM" id="SSF50249">
    <property type="entry name" value="Nucleic acid-binding proteins"/>
    <property type="match status" value="1"/>
</dbReference>
<evidence type="ECO:0000256" key="13">
    <source>
        <dbReference type="ARBA" id="ARBA00034808"/>
    </source>
</evidence>
<dbReference type="SMART" id="SM00490">
    <property type="entry name" value="HELICc"/>
    <property type="match status" value="1"/>
</dbReference>
<dbReference type="GO" id="GO:0003677">
    <property type="term" value="F:DNA binding"/>
    <property type="evidence" value="ECO:0007669"/>
    <property type="project" value="UniProtKB-KW"/>
</dbReference>
<protein>
    <recommendedName>
        <fullName evidence="2 15">ATP-dependent DNA helicase RecG</fullName>
        <ecNumber evidence="13 15">5.6.2.4</ecNumber>
    </recommendedName>
</protein>
<evidence type="ECO:0000256" key="4">
    <source>
        <dbReference type="ARBA" id="ARBA00022763"/>
    </source>
</evidence>
<dbReference type="Gene3D" id="2.40.50.140">
    <property type="entry name" value="Nucleic acid-binding proteins"/>
    <property type="match status" value="1"/>
</dbReference>
<evidence type="ECO:0000313" key="18">
    <source>
        <dbReference type="EMBL" id="AYD40025.1"/>
    </source>
</evidence>
<keyword evidence="7 15" id="KW-0067">ATP-binding</keyword>
<evidence type="ECO:0000256" key="2">
    <source>
        <dbReference type="ARBA" id="ARBA00017846"/>
    </source>
</evidence>
<gene>
    <name evidence="18" type="primary">recG</name>
    <name evidence="18" type="ORF">D4Z93_05650</name>
</gene>
<keyword evidence="10 15" id="KW-0234">DNA repair</keyword>